<organism evidence="1 2">
    <name type="scientific">Ambrosiozyma monospora</name>
    <name type="common">Yeast</name>
    <name type="synonym">Endomycopsis monosporus</name>
    <dbReference type="NCBI Taxonomy" id="43982"/>
    <lineage>
        <taxon>Eukaryota</taxon>
        <taxon>Fungi</taxon>
        <taxon>Dikarya</taxon>
        <taxon>Ascomycota</taxon>
        <taxon>Saccharomycotina</taxon>
        <taxon>Pichiomycetes</taxon>
        <taxon>Pichiales</taxon>
        <taxon>Pichiaceae</taxon>
        <taxon>Ambrosiozyma</taxon>
    </lineage>
</organism>
<proteinExistence type="predicted"/>
<comment type="caution">
    <text evidence="1">The sequence shown here is derived from an EMBL/GenBank/DDBJ whole genome shotgun (WGS) entry which is preliminary data.</text>
</comment>
<protein>
    <submittedName>
        <fullName evidence="1">Unnamed protein product</fullName>
    </submittedName>
</protein>
<name>A0ACB5T8N7_AMBMO</name>
<dbReference type="Proteomes" id="UP001165064">
    <property type="component" value="Unassembled WGS sequence"/>
</dbReference>
<dbReference type="EMBL" id="BSXS01004997">
    <property type="protein sequence ID" value="GME83802.1"/>
    <property type="molecule type" value="Genomic_DNA"/>
</dbReference>
<keyword evidence="2" id="KW-1185">Reference proteome</keyword>
<evidence type="ECO:0000313" key="2">
    <source>
        <dbReference type="Proteomes" id="UP001165064"/>
    </source>
</evidence>
<accession>A0ACB5T8N7</accession>
<sequence>MDRSLALGLEAVRKITKSLGLTGVYGSLGELIDVSEKYKTAVEVVGGNSLFHVVVDNDQTASLIMDELIRTKAGRVTFMPLNRLHPQPVTYPSGSDSVPLIKKIAFDDYLAPAVNQVFAKTVVCISLERGAEIARTNNVNAITLDGDRCDKKGVLTGGYRDQTRSRVDFLRNLTKWKSEIIGTTEKLGDIRKQITEKDNEITQMTDVLNTKRKQLDAVYGEKEGFMSAKAKIANEKSRYQEEIGSLDSRVTQLESAIVMMEKQIFDYSEELKSDFSASALSDKEEAYVRQLTNEIPELESQYGKTVEELEKLSLTVSSLSSELNENLYPKLSQLNIKSISSGSADSTNFKIQDIKRKLHTLNQSKTSIDRANEALLEKTTAIEKDLAEKHQQLEKLYESQRSTTRKLENFSKTSEKSLGKKISLSSRREEVNKKIGDLGVLPDAAFTAYNITLTRKLWNNS</sequence>
<evidence type="ECO:0000313" key="1">
    <source>
        <dbReference type="EMBL" id="GME83802.1"/>
    </source>
</evidence>
<gene>
    <name evidence="1" type="ORF">Amon02_000641100</name>
</gene>
<reference evidence="1" key="1">
    <citation type="submission" date="2023-04" db="EMBL/GenBank/DDBJ databases">
        <title>Ambrosiozyma monospora NBRC 10751.</title>
        <authorList>
            <person name="Ichikawa N."/>
            <person name="Sato H."/>
            <person name="Tonouchi N."/>
        </authorList>
    </citation>
    <scope>NUCLEOTIDE SEQUENCE</scope>
    <source>
        <strain evidence="1">NBRC 10751</strain>
    </source>
</reference>